<proteinExistence type="predicted"/>
<evidence type="ECO:0000313" key="2">
    <source>
        <dbReference type="Proteomes" id="UP001234297"/>
    </source>
</evidence>
<dbReference type="Proteomes" id="UP001234297">
    <property type="component" value="Chromosome 5"/>
</dbReference>
<protein>
    <submittedName>
        <fullName evidence="1">Uncharacterized protein</fullName>
    </submittedName>
</protein>
<keyword evidence="2" id="KW-1185">Reference proteome</keyword>
<organism evidence="1 2">
    <name type="scientific">Persea americana</name>
    <name type="common">Avocado</name>
    <dbReference type="NCBI Taxonomy" id="3435"/>
    <lineage>
        <taxon>Eukaryota</taxon>
        <taxon>Viridiplantae</taxon>
        <taxon>Streptophyta</taxon>
        <taxon>Embryophyta</taxon>
        <taxon>Tracheophyta</taxon>
        <taxon>Spermatophyta</taxon>
        <taxon>Magnoliopsida</taxon>
        <taxon>Magnoliidae</taxon>
        <taxon>Laurales</taxon>
        <taxon>Lauraceae</taxon>
        <taxon>Persea</taxon>
    </lineage>
</organism>
<comment type="caution">
    <text evidence="1">The sequence shown here is derived from an EMBL/GenBank/DDBJ whole genome shotgun (WGS) entry which is preliminary data.</text>
</comment>
<name>A0ACC2M6H7_PERAE</name>
<gene>
    <name evidence="1" type="ORF">MRB53_017930</name>
</gene>
<dbReference type="EMBL" id="CM056813">
    <property type="protein sequence ID" value="KAJ8641236.1"/>
    <property type="molecule type" value="Genomic_DNA"/>
</dbReference>
<reference evidence="1 2" key="1">
    <citation type="journal article" date="2022" name="Hortic Res">
        <title>A haplotype resolved chromosomal level avocado genome allows analysis of novel avocado genes.</title>
        <authorList>
            <person name="Nath O."/>
            <person name="Fletcher S.J."/>
            <person name="Hayward A."/>
            <person name="Shaw L.M."/>
            <person name="Masouleh A.K."/>
            <person name="Furtado A."/>
            <person name="Henry R.J."/>
            <person name="Mitter N."/>
        </authorList>
    </citation>
    <scope>NUCLEOTIDE SEQUENCE [LARGE SCALE GENOMIC DNA]</scope>
    <source>
        <strain evidence="2">cv. Hass</strain>
    </source>
</reference>
<sequence>MENQQEKQQNHKAKQRLSICFSCIFRSIRPRDPVQPNQRPRLSRSSSSFCQRSTKQDHPVLKERCRSFISRIGKSHQKNSDDFRYDPLSYSLNFDDGPDESGHADFRFRSFSARLPASPPSPCPPPQREMMVACN</sequence>
<evidence type="ECO:0000313" key="1">
    <source>
        <dbReference type="EMBL" id="KAJ8641236.1"/>
    </source>
</evidence>
<accession>A0ACC2M6H7</accession>